<dbReference type="InterPro" id="IPR022674">
    <property type="entry name" value="G6P_DH_NAD-bd"/>
</dbReference>
<dbReference type="PRINTS" id="PR00079">
    <property type="entry name" value="G6PDHDRGNASE"/>
</dbReference>
<feature type="binding site" evidence="6">
    <location>
        <position position="184"/>
    </location>
    <ligand>
        <name>substrate</name>
    </ligand>
</feature>
<evidence type="ECO:0000313" key="9">
    <source>
        <dbReference type="EMBL" id="WGW13219.1"/>
    </source>
</evidence>
<feature type="active site" description="Proton acceptor" evidence="6">
    <location>
        <position position="246"/>
    </location>
</feature>
<dbReference type="Pfam" id="PF02781">
    <property type="entry name" value="G6PD_C"/>
    <property type="match status" value="1"/>
</dbReference>
<keyword evidence="5 6" id="KW-0119">Carbohydrate metabolism</keyword>
<keyword evidence="3 6" id="KW-0521">NADP</keyword>
<evidence type="ECO:0000313" key="10">
    <source>
        <dbReference type="Proteomes" id="UP001209083"/>
    </source>
</evidence>
<evidence type="ECO:0000256" key="6">
    <source>
        <dbReference type="HAMAP-Rule" id="MF_00966"/>
    </source>
</evidence>
<keyword evidence="4 6" id="KW-0560">Oxidoreductase</keyword>
<feature type="binding site" evidence="6">
    <location>
        <position position="222"/>
    </location>
    <ligand>
        <name>substrate</name>
    </ligand>
</feature>
<dbReference type="PANTHER" id="PTHR23429">
    <property type="entry name" value="GLUCOSE-6-PHOSPHATE 1-DEHYDROGENASE G6PD"/>
    <property type="match status" value="1"/>
</dbReference>
<dbReference type="InterPro" id="IPR022675">
    <property type="entry name" value="G6P_DH_C"/>
</dbReference>
<reference evidence="9 10" key="1">
    <citation type="submission" date="2023-05" db="EMBL/GenBank/DDBJ databases">
        <title>Lithophilousrod everest ZFBP1038 complete genpme.</title>
        <authorList>
            <person name="Tian M."/>
        </authorList>
    </citation>
    <scope>NUCLEOTIDE SEQUENCE [LARGE SCALE GENOMIC DNA]</scope>
    <source>
        <strain evidence="9 10">ZFBP1038</strain>
    </source>
</reference>
<dbReference type="Gene3D" id="3.40.50.720">
    <property type="entry name" value="NAD(P)-binding Rossmann-like Domain"/>
    <property type="match status" value="1"/>
</dbReference>
<feature type="domain" description="Glucose-6-phosphate dehydrogenase NAD-binding" evidence="7">
    <location>
        <begin position="20"/>
        <end position="193"/>
    </location>
</feature>
<comment type="caution">
    <text evidence="6">Lacks conserved residue(s) required for the propagation of feature annotation.</text>
</comment>
<evidence type="ECO:0000259" key="8">
    <source>
        <dbReference type="Pfam" id="PF02781"/>
    </source>
</evidence>
<feature type="binding site" evidence="6">
    <location>
        <position position="55"/>
    </location>
    <ligand>
        <name>NADP(+)</name>
        <dbReference type="ChEBI" id="CHEBI:58349"/>
    </ligand>
</feature>
<dbReference type="EC" id="1.1.1.49" evidence="6"/>
<dbReference type="InterPro" id="IPR036291">
    <property type="entry name" value="NAD(P)-bd_dom_sf"/>
</dbReference>
<feature type="binding site" evidence="6">
    <location>
        <position position="188"/>
    </location>
    <ligand>
        <name>substrate</name>
    </ligand>
</feature>
<evidence type="ECO:0000256" key="2">
    <source>
        <dbReference type="ARBA" id="ARBA00022526"/>
    </source>
</evidence>
<feature type="binding site" evidence="6">
    <location>
        <position position="241"/>
    </location>
    <ligand>
        <name>substrate</name>
    </ligand>
</feature>
<keyword evidence="2 6" id="KW-0313">Glucose metabolism</keyword>
<evidence type="ECO:0000256" key="4">
    <source>
        <dbReference type="ARBA" id="ARBA00023002"/>
    </source>
</evidence>
<evidence type="ECO:0000259" key="7">
    <source>
        <dbReference type="Pfam" id="PF00479"/>
    </source>
</evidence>
<sequence length="474" mass="51001">MSYPNSETHEHSPRIETLLILGASGDLTGRLLLPGLASLLAEGKGTDITLVGAGSDDWTAEQWRSRLKESFSAAHDTAQNAADDAGERALARIQTTSEYVRIDVTEPGALAKLLGSLQGPIAIYFALPPAISQKACSVLKASDLPAGTRLVLEKPFGSGQESAHALNETLASLVPEHQIHRVDHFLGKSTVLNILGLRFANRLLEPLWNNNHIEKVEIVFDEALTLEDRARYYDTAGALRDMIQSHLLEVMALIAIDPPTSISERDLRDQIGAVLRATAIDGAPAKSSRRARYTAGTIGACDVPNYVDEAGIDAARQTETLAEVQVAVSSWRWAGVPFILRSGKALGAARKEALITFKPVPHLPAGLTGVDTPTRLRIGFGPDTLQLEIDVNGPGDVFTLNRTTLSADLHASRLSPYGEVLDGVLSGDPLLSVRSDTAEECWRIVEPVLKAWKNNEVPLEEYPAGSDGPSGWPS</sequence>
<feature type="binding site" evidence="6">
    <location>
        <position position="344"/>
    </location>
    <ligand>
        <name>substrate</name>
    </ligand>
</feature>
<evidence type="ECO:0000256" key="3">
    <source>
        <dbReference type="ARBA" id="ARBA00022857"/>
    </source>
</evidence>
<feature type="domain" description="Glucose-6-phosphate dehydrogenase C-terminal" evidence="8">
    <location>
        <begin position="197"/>
        <end position="470"/>
    </location>
</feature>
<comment type="similarity">
    <text evidence="6">Belongs to the glucose-6-phosphate dehydrogenase family.</text>
</comment>
<dbReference type="InterPro" id="IPR001282">
    <property type="entry name" value="G6P_DH"/>
</dbReference>
<dbReference type="Proteomes" id="UP001209083">
    <property type="component" value="Chromosome"/>
</dbReference>
<proteinExistence type="inferred from homology"/>
<dbReference type="SUPFAM" id="SSF55347">
    <property type="entry name" value="Glyceraldehyde-3-phosphate dehydrogenase-like, C-terminal domain"/>
    <property type="match status" value="1"/>
</dbReference>
<comment type="catalytic activity">
    <reaction evidence="6">
        <text>D-glucose 6-phosphate + NADP(+) = 6-phospho-D-glucono-1,5-lactone + NADPH + H(+)</text>
        <dbReference type="Rhea" id="RHEA:15841"/>
        <dbReference type="ChEBI" id="CHEBI:15378"/>
        <dbReference type="ChEBI" id="CHEBI:57783"/>
        <dbReference type="ChEBI" id="CHEBI:57955"/>
        <dbReference type="ChEBI" id="CHEBI:58349"/>
        <dbReference type="ChEBI" id="CHEBI:61548"/>
        <dbReference type="EC" id="1.1.1.49"/>
    </reaction>
</comment>
<dbReference type="Pfam" id="PF00479">
    <property type="entry name" value="G6PD_N"/>
    <property type="match status" value="1"/>
</dbReference>
<dbReference type="SUPFAM" id="SSF51735">
    <property type="entry name" value="NAD(P)-binding Rossmann-fold domains"/>
    <property type="match status" value="1"/>
</dbReference>
<comment type="function">
    <text evidence="6">Catalyzes the oxidation of glucose 6-phosphate to 6-phosphogluconolactone.</text>
</comment>
<dbReference type="GO" id="GO:0004345">
    <property type="term" value="F:glucose-6-phosphate dehydrogenase activity"/>
    <property type="evidence" value="ECO:0007669"/>
    <property type="project" value="UniProtKB-EC"/>
</dbReference>
<evidence type="ECO:0000256" key="5">
    <source>
        <dbReference type="ARBA" id="ARBA00023277"/>
    </source>
</evidence>
<evidence type="ECO:0000256" key="1">
    <source>
        <dbReference type="ARBA" id="ARBA00004937"/>
    </source>
</evidence>
<dbReference type="HAMAP" id="MF_00966">
    <property type="entry name" value="G6PD"/>
    <property type="match status" value="1"/>
</dbReference>
<feature type="binding site" evidence="6">
    <location>
        <begin position="103"/>
        <end position="104"/>
    </location>
    <ligand>
        <name>NADP(+)</name>
        <dbReference type="ChEBI" id="CHEBI:58349"/>
    </ligand>
</feature>
<gene>
    <name evidence="6" type="primary">zwf</name>
    <name evidence="9" type="ORF">LWF01_05480</name>
</gene>
<name>A0ABY8QW18_9MICO</name>
<dbReference type="NCBIfam" id="NF009492">
    <property type="entry name" value="PRK12853.1-3"/>
    <property type="match status" value="1"/>
</dbReference>
<protein>
    <recommendedName>
        <fullName evidence="6">Glucose-6-phosphate 1-dehydrogenase</fullName>
        <shortName evidence="6">G6PD</shortName>
        <ecNumber evidence="6">1.1.1.49</ecNumber>
    </recommendedName>
</protein>
<organism evidence="9 10">
    <name type="scientific">Saxibacter everestensis</name>
    <dbReference type="NCBI Taxonomy" id="2909229"/>
    <lineage>
        <taxon>Bacteria</taxon>
        <taxon>Bacillati</taxon>
        <taxon>Actinomycetota</taxon>
        <taxon>Actinomycetes</taxon>
        <taxon>Micrococcales</taxon>
        <taxon>Brevibacteriaceae</taxon>
        <taxon>Saxibacter</taxon>
    </lineage>
</organism>
<comment type="pathway">
    <text evidence="1 6">Carbohydrate degradation; pentose phosphate pathway; D-ribulose 5-phosphate from D-glucose 6-phosphate (oxidative stage): step 1/3.</text>
</comment>
<accession>A0ABY8QW18</accession>
<feature type="binding site" evidence="6">
    <location>
        <position position="154"/>
    </location>
    <ligand>
        <name>NADP(+)</name>
        <dbReference type="ChEBI" id="CHEBI:58349"/>
    </ligand>
</feature>
<dbReference type="PIRSF" id="PIRSF000110">
    <property type="entry name" value="G6PD"/>
    <property type="match status" value="1"/>
</dbReference>
<dbReference type="Gene3D" id="3.30.360.10">
    <property type="entry name" value="Dihydrodipicolinate Reductase, domain 2"/>
    <property type="match status" value="1"/>
</dbReference>
<dbReference type="RefSeq" id="WP_349640034.1">
    <property type="nucleotide sequence ID" value="NZ_CP090958.1"/>
</dbReference>
<dbReference type="EMBL" id="CP090958">
    <property type="protein sequence ID" value="WGW13219.1"/>
    <property type="molecule type" value="Genomic_DNA"/>
</dbReference>
<keyword evidence="10" id="KW-1185">Reference proteome</keyword>
<dbReference type="PANTHER" id="PTHR23429:SF0">
    <property type="entry name" value="GLUCOSE-6-PHOSPHATE 1-DEHYDROGENASE"/>
    <property type="match status" value="1"/>
</dbReference>